<comment type="caution">
    <text evidence="1">The sequence shown here is derived from an EMBL/GenBank/DDBJ whole genome shotgun (WGS) entry which is preliminary data.</text>
</comment>
<evidence type="ECO:0000313" key="1">
    <source>
        <dbReference type="EMBL" id="RYC30335.1"/>
    </source>
</evidence>
<gene>
    <name evidence="1" type="ORF">D3273_19410</name>
</gene>
<reference evidence="1 2" key="1">
    <citation type="submission" date="2018-12" db="EMBL/GenBank/DDBJ databases">
        <authorList>
            <person name="Grouzdev D.S."/>
            <person name="Krutkina M.S."/>
        </authorList>
    </citation>
    <scope>NUCLEOTIDE SEQUENCE [LARGE SCALE GENOMIC DNA]</scope>
    <source>
        <strain evidence="1 2">RmlP026</strain>
    </source>
</reference>
<reference evidence="1 2" key="2">
    <citation type="submission" date="2019-02" db="EMBL/GenBank/DDBJ databases">
        <title>'Lichenibacterium ramalinii' gen. nov. sp. nov., 'Lichenibacterium minor' gen. nov. sp. nov.</title>
        <authorList>
            <person name="Pankratov T."/>
        </authorList>
    </citation>
    <scope>NUCLEOTIDE SEQUENCE [LARGE SCALE GENOMIC DNA]</scope>
    <source>
        <strain evidence="1 2">RmlP026</strain>
    </source>
</reference>
<accession>A0A4Q2U664</accession>
<keyword evidence="2" id="KW-1185">Reference proteome</keyword>
<proteinExistence type="predicted"/>
<dbReference type="Proteomes" id="UP000290759">
    <property type="component" value="Unassembled WGS sequence"/>
</dbReference>
<organism evidence="1 2">
    <name type="scientific">Lichenibacterium minor</name>
    <dbReference type="NCBI Taxonomy" id="2316528"/>
    <lineage>
        <taxon>Bacteria</taxon>
        <taxon>Pseudomonadati</taxon>
        <taxon>Pseudomonadota</taxon>
        <taxon>Alphaproteobacteria</taxon>
        <taxon>Hyphomicrobiales</taxon>
        <taxon>Lichenihabitantaceae</taxon>
        <taxon>Lichenibacterium</taxon>
    </lineage>
</organism>
<sequence length="103" mass="11358">MAEPPGDEAQAILRDQGFNFGSRRSAVDPQCVKDYGPEQQENVGGIEGRRVDAHHNFSVPGFDNRHLNKPELQSASLFHEGTHSRLTKSVTLNLSHPAIEQLA</sequence>
<evidence type="ECO:0000313" key="2">
    <source>
        <dbReference type="Proteomes" id="UP000290759"/>
    </source>
</evidence>
<dbReference type="RefSeq" id="WP_129228552.1">
    <property type="nucleotide sequence ID" value="NZ_QYBB01000027.1"/>
</dbReference>
<dbReference type="AlphaFoldDB" id="A0A4Q2U664"/>
<dbReference type="EMBL" id="QYBB01000027">
    <property type="protein sequence ID" value="RYC30335.1"/>
    <property type="molecule type" value="Genomic_DNA"/>
</dbReference>
<protein>
    <submittedName>
        <fullName evidence="1">Uncharacterized protein</fullName>
    </submittedName>
</protein>
<name>A0A4Q2U664_9HYPH</name>